<feature type="compositionally biased region" description="Low complexity" evidence="1">
    <location>
        <begin position="222"/>
        <end position="231"/>
    </location>
</feature>
<dbReference type="GO" id="GO:0030246">
    <property type="term" value="F:carbohydrate binding"/>
    <property type="evidence" value="ECO:0007669"/>
    <property type="project" value="InterPro"/>
</dbReference>
<evidence type="ECO:0000313" key="4">
    <source>
        <dbReference type="Proteomes" id="UP000298324"/>
    </source>
</evidence>
<keyword evidence="2" id="KW-1133">Transmembrane helix</keyword>
<proteinExistence type="predicted"/>
<reference evidence="3 4" key="1">
    <citation type="journal article" date="2018" name="Environ. Microbiol.">
        <title>Novel energy conservation strategies and behaviour of Pelotomaculum schinkii driving syntrophic propionate catabolism.</title>
        <authorList>
            <person name="Hidalgo-Ahumada C.A.P."/>
            <person name="Nobu M.K."/>
            <person name="Narihiro T."/>
            <person name="Tamaki H."/>
            <person name="Liu W.T."/>
            <person name="Kamagata Y."/>
            <person name="Stams A.J.M."/>
            <person name="Imachi H."/>
            <person name="Sousa D.Z."/>
        </authorList>
    </citation>
    <scope>NUCLEOTIDE SEQUENCE [LARGE SCALE GENOMIC DNA]</scope>
    <source>
        <strain evidence="3 4">HH</strain>
    </source>
</reference>
<evidence type="ECO:0000313" key="3">
    <source>
        <dbReference type="EMBL" id="TEB08155.1"/>
    </source>
</evidence>
<evidence type="ECO:0000256" key="1">
    <source>
        <dbReference type="SAM" id="MobiDB-lite"/>
    </source>
</evidence>
<dbReference type="InterPro" id="IPR013784">
    <property type="entry name" value="Carb-bd-like_fold"/>
</dbReference>
<evidence type="ECO:0008006" key="5">
    <source>
        <dbReference type="Google" id="ProtNLM"/>
    </source>
</evidence>
<accession>A0A4Y7RGL4</accession>
<feature type="compositionally biased region" description="Gly residues" evidence="1">
    <location>
        <begin position="245"/>
        <end position="259"/>
    </location>
</feature>
<dbReference type="Proteomes" id="UP000298324">
    <property type="component" value="Unassembled WGS sequence"/>
</dbReference>
<organism evidence="3 4">
    <name type="scientific">Pelotomaculum schinkii</name>
    <dbReference type="NCBI Taxonomy" id="78350"/>
    <lineage>
        <taxon>Bacteria</taxon>
        <taxon>Bacillati</taxon>
        <taxon>Bacillota</taxon>
        <taxon>Clostridia</taxon>
        <taxon>Eubacteriales</taxon>
        <taxon>Desulfotomaculaceae</taxon>
        <taxon>Pelotomaculum</taxon>
    </lineage>
</organism>
<feature type="compositionally biased region" description="Pro residues" evidence="1">
    <location>
        <begin position="232"/>
        <end position="242"/>
    </location>
</feature>
<dbReference type="SUPFAM" id="SSF49452">
    <property type="entry name" value="Starch-binding domain-like"/>
    <property type="match status" value="1"/>
</dbReference>
<dbReference type="AlphaFoldDB" id="A0A4Y7RGL4"/>
<comment type="caution">
    <text evidence="3">The sequence shown here is derived from an EMBL/GenBank/DDBJ whole genome shotgun (WGS) entry which is preliminary data.</text>
</comment>
<keyword evidence="2" id="KW-0472">Membrane</keyword>
<evidence type="ECO:0000256" key="2">
    <source>
        <dbReference type="SAM" id="Phobius"/>
    </source>
</evidence>
<protein>
    <recommendedName>
        <fullName evidence="5">Carboxypeptidase regulatory-like domain-containing protein</fullName>
    </recommendedName>
</protein>
<feature type="region of interest" description="Disordered" evidence="1">
    <location>
        <begin position="204"/>
        <end position="264"/>
    </location>
</feature>
<gene>
    <name evidence="3" type="ORF">Psch_01710</name>
</gene>
<keyword evidence="4" id="KW-1185">Reference proteome</keyword>
<sequence length="410" mass="44091">MNSENAERRRKNFILAVIITIIVVYAAVPTYGIIRDISTGGHVFVLRSNLPDVQVKRPVLGFIGRLYHFFSPQEEVTVPVEQRIDLMGRVVYTDGTPFAYGLIEFRSDPRYTRTDSQGYFIFIDVDEGSHTISVLDEAGNVLASCKVDIERTAGTEDAELVRLPDGTIVFQVAVHVKVLEITIYLKKGEDGKVTGIDRIELGAAPAGTPQSINPANPADLENPVNQVNPYNPVNPPVQPDTPVPAGGGGSGGDGGGGGSTPSPFDFDVLDTATTASYGTAGAVSVNIFGANKRIAPGMSGSYKFTVDNTGNRYATFYDLTFTAADTLPAAHKIPMRFRLKAGDVYVAGNETAWCAPEELYQDTAVAGGRNVKYTLEWNWPDGPNDNDYAAYGGNPAYSYSLMIKVTAQAG</sequence>
<dbReference type="EMBL" id="QFGA01000001">
    <property type="protein sequence ID" value="TEB08155.1"/>
    <property type="molecule type" value="Genomic_DNA"/>
</dbReference>
<feature type="transmembrane region" description="Helical" evidence="2">
    <location>
        <begin position="12"/>
        <end position="34"/>
    </location>
</feature>
<keyword evidence="2" id="KW-0812">Transmembrane</keyword>
<name>A0A4Y7RGL4_9FIRM</name>